<keyword evidence="2" id="KW-1185">Reference proteome</keyword>
<comment type="caution">
    <text evidence="1">The sequence shown here is derived from an EMBL/GenBank/DDBJ whole genome shotgun (WGS) entry which is preliminary data.</text>
</comment>
<evidence type="ECO:0000313" key="2">
    <source>
        <dbReference type="Proteomes" id="UP001469553"/>
    </source>
</evidence>
<dbReference type="EMBL" id="JAHRIP010023411">
    <property type="protein sequence ID" value="MEQ2289493.1"/>
    <property type="molecule type" value="Genomic_DNA"/>
</dbReference>
<gene>
    <name evidence="1" type="ORF">AMECASPLE_033614</name>
</gene>
<protein>
    <submittedName>
        <fullName evidence="1">Uncharacterized protein</fullName>
    </submittedName>
</protein>
<sequence length="90" mass="10493">MYSSAGHFLNCNHQGLLERTLSTLHHTNTRQPTQILQNWTLSSWFKSLEANLTLTLFNLSHFQFPHVLSSWRSTPPNLLTRVSSRYRPNI</sequence>
<proteinExistence type="predicted"/>
<organism evidence="1 2">
    <name type="scientific">Ameca splendens</name>
    <dbReference type="NCBI Taxonomy" id="208324"/>
    <lineage>
        <taxon>Eukaryota</taxon>
        <taxon>Metazoa</taxon>
        <taxon>Chordata</taxon>
        <taxon>Craniata</taxon>
        <taxon>Vertebrata</taxon>
        <taxon>Euteleostomi</taxon>
        <taxon>Actinopterygii</taxon>
        <taxon>Neopterygii</taxon>
        <taxon>Teleostei</taxon>
        <taxon>Neoteleostei</taxon>
        <taxon>Acanthomorphata</taxon>
        <taxon>Ovalentaria</taxon>
        <taxon>Atherinomorphae</taxon>
        <taxon>Cyprinodontiformes</taxon>
        <taxon>Goodeidae</taxon>
        <taxon>Ameca</taxon>
    </lineage>
</organism>
<accession>A0ABV0Y6S5</accession>
<reference evidence="1 2" key="1">
    <citation type="submission" date="2021-06" db="EMBL/GenBank/DDBJ databases">
        <authorList>
            <person name="Palmer J.M."/>
        </authorList>
    </citation>
    <scope>NUCLEOTIDE SEQUENCE [LARGE SCALE GENOMIC DNA]</scope>
    <source>
        <strain evidence="1 2">AS_MEX2019</strain>
        <tissue evidence="1">Muscle</tissue>
    </source>
</reference>
<name>A0ABV0Y6S5_9TELE</name>
<evidence type="ECO:0000313" key="1">
    <source>
        <dbReference type="EMBL" id="MEQ2289493.1"/>
    </source>
</evidence>
<dbReference type="Proteomes" id="UP001469553">
    <property type="component" value="Unassembled WGS sequence"/>
</dbReference>